<protein>
    <submittedName>
        <fullName evidence="2">WD repeat-containing protein 27</fullName>
    </submittedName>
</protein>
<dbReference type="AlphaFoldDB" id="A0A1R3L2B1"/>
<proteinExistence type="predicted"/>
<keyword evidence="3" id="KW-1185">Reference proteome</keyword>
<feature type="compositionally biased region" description="Basic residues" evidence="1">
    <location>
        <begin position="77"/>
        <end position="90"/>
    </location>
</feature>
<evidence type="ECO:0000313" key="2">
    <source>
        <dbReference type="EMBL" id="OMP13471.1"/>
    </source>
</evidence>
<feature type="compositionally biased region" description="Basic and acidic residues" evidence="1">
    <location>
        <begin position="98"/>
        <end position="110"/>
    </location>
</feature>
<feature type="compositionally biased region" description="Basic and acidic residues" evidence="1">
    <location>
        <begin position="126"/>
        <end position="136"/>
    </location>
</feature>
<evidence type="ECO:0000256" key="1">
    <source>
        <dbReference type="SAM" id="MobiDB-lite"/>
    </source>
</evidence>
<dbReference type="Proteomes" id="UP000187203">
    <property type="component" value="Unassembled WGS sequence"/>
</dbReference>
<feature type="compositionally biased region" description="Basic residues" evidence="1">
    <location>
        <begin position="137"/>
        <end position="146"/>
    </location>
</feature>
<dbReference type="EMBL" id="AWUE01004206">
    <property type="protein sequence ID" value="OMP13471.1"/>
    <property type="molecule type" value="Genomic_DNA"/>
</dbReference>
<feature type="non-terminal residue" evidence="2">
    <location>
        <position position="1"/>
    </location>
</feature>
<name>A0A1R3L2B1_9ROSI</name>
<reference evidence="3" key="1">
    <citation type="submission" date="2013-09" db="EMBL/GenBank/DDBJ databases">
        <title>Corchorus olitorius genome sequencing.</title>
        <authorList>
            <person name="Alam M."/>
            <person name="Haque M.S."/>
            <person name="Islam M.S."/>
            <person name="Emdad E.M."/>
            <person name="Islam M.M."/>
            <person name="Ahmed B."/>
            <person name="Halim A."/>
            <person name="Hossen Q.M.M."/>
            <person name="Hossain M.Z."/>
            <person name="Ahmed R."/>
            <person name="Khan M.M."/>
            <person name="Islam R."/>
            <person name="Rashid M.M."/>
            <person name="Khan S.A."/>
            <person name="Rahman M.S."/>
            <person name="Alam M."/>
            <person name="Yahiya A.S."/>
            <person name="Khan M.S."/>
            <person name="Azam M.S."/>
            <person name="Haque T."/>
            <person name="Lashkar M.Z.H."/>
            <person name="Akhand A.I."/>
            <person name="Morshed G."/>
            <person name="Roy S."/>
            <person name="Uddin K.S."/>
            <person name="Rabeya T."/>
            <person name="Hossain A.S."/>
            <person name="Chowdhury A."/>
            <person name="Snigdha A.R."/>
            <person name="Mortoza M.S."/>
            <person name="Matin S.A."/>
            <person name="Hoque S.M.E."/>
            <person name="Islam M.K."/>
            <person name="Roy D.K."/>
            <person name="Haider R."/>
            <person name="Moosa M.M."/>
            <person name="Elias S.M."/>
            <person name="Hasan A.M."/>
            <person name="Jahan S."/>
            <person name="Shafiuddin M."/>
            <person name="Mahmood N."/>
            <person name="Shommy N.S."/>
        </authorList>
    </citation>
    <scope>NUCLEOTIDE SEQUENCE [LARGE SCALE GENOMIC DNA]</scope>
    <source>
        <strain evidence="3">cv. O-4</strain>
    </source>
</reference>
<feature type="region of interest" description="Disordered" evidence="1">
    <location>
        <begin position="52"/>
        <end position="148"/>
    </location>
</feature>
<evidence type="ECO:0000313" key="3">
    <source>
        <dbReference type="Proteomes" id="UP000187203"/>
    </source>
</evidence>
<accession>A0A1R3L2B1</accession>
<comment type="caution">
    <text evidence="2">The sequence shown here is derived from an EMBL/GenBank/DDBJ whole genome shotgun (WGS) entry which is preliminary data.</text>
</comment>
<sequence>DGYRTAFARKLRTREGWAAPQRAVQANKEVYGNDQLLRSAGTVLRAFRQRHRARARPAGRPQASVDGRRVHLPLPGKRPRARLRGWRRPLRASARAGDSARQRVLPEGDPGRIAGIHSRHVPRARGHGDSGDEVHSHRLAPQHAHRAGGQAPVRYAVLLQLHARHVAGRARHGRAARFRRSSWGFIFERGKPGA</sequence>
<gene>
    <name evidence="2" type="ORF">COLO4_01622</name>
</gene>
<organism evidence="2 3">
    <name type="scientific">Corchorus olitorius</name>
    <dbReference type="NCBI Taxonomy" id="93759"/>
    <lineage>
        <taxon>Eukaryota</taxon>
        <taxon>Viridiplantae</taxon>
        <taxon>Streptophyta</taxon>
        <taxon>Embryophyta</taxon>
        <taxon>Tracheophyta</taxon>
        <taxon>Spermatophyta</taxon>
        <taxon>Magnoliopsida</taxon>
        <taxon>eudicotyledons</taxon>
        <taxon>Gunneridae</taxon>
        <taxon>Pentapetalae</taxon>
        <taxon>rosids</taxon>
        <taxon>malvids</taxon>
        <taxon>Malvales</taxon>
        <taxon>Malvaceae</taxon>
        <taxon>Grewioideae</taxon>
        <taxon>Apeibeae</taxon>
        <taxon>Corchorus</taxon>
    </lineage>
</organism>